<protein>
    <submittedName>
        <fullName evidence="1">Uncharacterized protein</fullName>
    </submittedName>
</protein>
<dbReference type="Proteomes" id="UP001163324">
    <property type="component" value="Chromosome 4"/>
</dbReference>
<accession>A0ACC0V3E9</accession>
<proteinExistence type="predicted"/>
<evidence type="ECO:0000313" key="2">
    <source>
        <dbReference type="Proteomes" id="UP001163324"/>
    </source>
</evidence>
<sequence length="175" mass="17286">MKFSLPLAVIALAGNAAAQSTPSSAAAAPGASCEAEYIVTRCLQTEKPKVAACKPADYECLCAAHEAVSTCYNNCPDDPRAASALSEVKANCQFVTTSSSSTTASATKSSDEAASSSTDDSTESVQSASTTSGSGGSNTAGFDQPEETDDSEGAAGALGAPAGLLSLLGVAALFL</sequence>
<evidence type="ECO:0000313" key="1">
    <source>
        <dbReference type="EMBL" id="KAI9900343.1"/>
    </source>
</evidence>
<comment type="caution">
    <text evidence="1">The sequence shown here is derived from an EMBL/GenBank/DDBJ whole genome shotgun (WGS) entry which is preliminary data.</text>
</comment>
<gene>
    <name evidence="1" type="ORF">N3K66_004605</name>
</gene>
<keyword evidence="2" id="KW-1185">Reference proteome</keyword>
<reference evidence="1" key="1">
    <citation type="submission" date="2022-10" db="EMBL/GenBank/DDBJ databases">
        <title>Complete Genome of Trichothecium roseum strain YXFP-22015, a Plant Pathogen Isolated from Citrus.</title>
        <authorList>
            <person name="Wang Y."/>
            <person name="Zhu L."/>
        </authorList>
    </citation>
    <scope>NUCLEOTIDE SEQUENCE</scope>
    <source>
        <strain evidence="1">YXFP-22015</strain>
    </source>
</reference>
<name>A0ACC0V3E9_9HYPO</name>
<organism evidence="1 2">
    <name type="scientific">Trichothecium roseum</name>
    <dbReference type="NCBI Taxonomy" id="47278"/>
    <lineage>
        <taxon>Eukaryota</taxon>
        <taxon>Fungi</taxon>
        <taxon>Dikarya</taxon>
        <taxon>Ascomycota</taxon>
        <taxon>Pezizomycotina</taxon>
        <taxon>Sordariomycetes</taxon>
        <taxon>Hypocreomycetidae</taxon>
        <taxon>Hypocreales</taxon>
        <taxon>Hypocreales incertae sedis</taxon>
        <taxon>Trichothecium</taxon>
    </lineage>
</organism>
<dbReference type="EMBL" id="CM047943">
    <property type="protein sequence ID" value="KAI9900343.1"/>
    <property type="molecule type" value="Genomic_DNA"/>
</dbReference>